<keyword evidence="4" id="KW-1185">Reference proteome</keyword>
<evidence type="ECO:0000256" key="1">
    <source>
        <dbReference type="SAM" id="MobiDB-lite"/>
    </source>
</evidence>
<comment type="caution">
    <text evidence="3">The sequence shown here is derived from an EMBL/GenBank/DDBJ whole genome shotgun (WGS) entry which is preliminary data.</text>
</comment>
<proteinExistence type="predicted"/>
<reference evidence="3" key="1">
    <citation type="submission" date="2020-05" db="EMBL/GenBank/DDBJ databases">
        <title>Mycena genomes resolve the evolution of fungal bioluminescence.</title>
        <authorList>
            <person name="Tsai I.J."/>
        </authorList>
    </citation>
    <scope>NUCLEOTIDE SEQUENCE</scope>
    <source>
        <strain evidence="3">CCC161011</strain>
    </source>
</reference>
<dbReference type="Proteomes" id="UP000620124">
    <property type="component" value="Unassembled WGS sequence"/>
</dbReference>
<keyword evidence="2" id="KW-1133">Transmembrane helix</keyword>
<protein>
    <submittedName>
        <fullName evidence="3">Uncharacterized protein</fullName>
    </submittedName>
</protein>
<feature type="transmembrane region" description="Helical" evidence="2">
    <location>
        <begin position="86"/>
        <end position="106"/>
    </location>
</feature>
<feature type="compositionally biased region" description="Low complexity" evidence="1">
    <location>
        <begin position="138"/>
        <end position="152"/>
    </location>
</feature>
<feature type="compositionally biased region" description="Polar residues" evidence="1">
    <location>
        <begin position="114"/>
        <end position="134"/>
    </location>
</feature>
<evidence type="ECO:0000313" key="4">
    <source>
        <dbReference type="Proteomes" id="UP000620124"/>
    </source>
</evidence>
<organism evidence="3 4">
    <name type="scientific">Mycena venus</name>
    <dbReference type="NCBI Taxonomy" id="2733690"/>
    <lineage>
        <taxon>Eukaryota</taxon>
        <taxon>Fungi</taxon>
        <taxon>Dikarya</taxon>
        <taxon>Basidiomycota</taxon>
        <taxon>Agaricomycotina</taxon>
        <taxon>Agaricomycetes</taxon>
        <taxon>Agaricomycetidae</taxon>
        <taxon>Agaricales</taxon>
        <taxon>Marasmiineae</taxon>
        <taxon>Mycenaceae</taxon>
        <taxon>Mycena</taxon>
    </lineage>
</organism>
<name>A0A8H6XR57_9AGAR</name>
<dbReference type="AlphaFoldDB" id="A0A8H6XR57"/>
<dbReference type="EMBL" id="JACAZI010000014">
    <property type="protein sequence ID" value="KAF7344961.1"/>
    <property type="molecule type" value="Genomic_DNA"/>
</dbReference>
<sequence>MSSAHNAEYDRTLLAQAPVATRAQRQEGYDHVLLAPNRRAKRTQSDLELNEQPSIEPKALAHAAREAQSTPVQQSASFWPRRWKPIVGVVISLVVIAAIVGGAVGATSHKKKNSSSPDDTVGVSTLSASGQSSGIFDPSSIAAATPSASESTGKSLSQDTVAVATQPVPASDIFTLRTVRRHLSTARR</sequence>
<gene>
    <name evidence="3" type="ORF">MVEN_01658800</name>
</gene>
<evidence type="ECO:0000313" key="3">
    <source>
        <dbReference type="EMBL" id="KAF7344961.1"/>
    </source>
</evidence>
<keyword evidence="2" id="KW-0812">Transmembrane</keyword>
<dbReference type="OrthoDB" id="3268868at2759"/>
<keyword evidence="2" id="KW-0472">Membrane</keyword>
<accession>A0A8H6XR57</accession>
<evidence type="ECO:0000256" key="2">
    <source>
        <dbReference type="SAM" id="Phobius"/>
    </source>
</evidence>
<feature type="region of interest" description="Disordered" evidence="1">
    <location>
        <begin position="106"/>
        <end position="161"/>
    </location>
</feature>